<dbReference type="AlphaFoldDB" id="M1XLD9"/>
<evidence type="ECO:0000256" key="7">
    <source>
        <dbReference type="ARBA" id="ARBA00022840"/>
    </source>
</evidence>
<dbReference type="EMBL" id="HF582854">
    <property type="protein sequence ID" value="CCQ37542.1"/>
    <property type="molecule type" value="Genomic_DNA"/>
</dbReference>
<feature type="compositionally biased region" description="Low complexity" evidence="8">
    <location>
        <begin position="578"/>
        <end position="587"/>
    </location>
</feature>
<evidence type="ECO:0000256" key="5">
    <source>
        <dbReference type="ARBA" id="ARBA00022741"/>
    </source>
</evidence>
<dbReference type="PANTHER" id="PTHR44936">
    <property type="entry name" value="SENSOR PROTEIN CREC"/>
    <property type="match status" value="1"/>
</dbReference>
<keyword evidence="9" id="KW-0812">Transmembrane</keyword>
<dbReference type="KEGG" id="nmo:Nmlp_3414"/>
<evidence type="ECO:0000256" key="6">
    <source>
        <dbReference type="ARBA" id="ARBA00022777"/>
    </source>
</evidence>
<feature type="transmembrane region" description="Helical" evidence="9">
    <location>
        <begin position="87"/>
        <end position="111"/>
    </location>
</feature>
<feature type="transmembrane region" description="Helical" evidence="9">
    <location>
        <begin position="37"/>
        <end position="55"/>
    </location>
</feature>
<dbReference type="InterPro" id="IPR050980">
    <property type="entry name" value="2C_sensor_his_kinase"/>
</dbReference>
<evidence type="ECO:0000313" key="12">
    <source>
        <dbReference type="EMBL" id="CCQ37542.1"/>
    </source>
</evidence>
<evidence type="ECO:0000313" key="13">
    <source>
        <dbReference type="Proteomes" id="UP000011867"/>
    </source>
</evidence>
<dbReference type="GO" id="GO:0000155">
    <property type="term" value="F:phosphorelay sensor kinase activity"/>
    <property type="evidence" value="ECO:0007669"/>
    <property type="project" value="InterPro"/>
</dbReference>
<dbReference type="GO" id="GO:0005524">
    <property type="term" value="F:ATP binding"/>
    <property type="evidence" value="ECO:0007669"/>
    <property type="project" value="UniProtKB-KW"/>
</dbReference>
<dbReference type="STRING" id="268739.Nmlp_3414"/>
<feature type="transmembrane region" description="Helical" evidence="9">
    <location>
        <begin position="156"/>
        <end position="181"/>
    </location>
</feature>
<keyword evidence="4 12" id="KW-0808">Transferase</keyword>
<organism evidence="12 13">
    <name type="scientific">Natronomonas moolapensis (strain DSM 18674 / CECT 7526 / JCM 14361 / 8.8.11)</name>
    <dbReference type="NCBI Taxonomy" id="268739"/>
    <lineage>
        <taxon>Archaea</taxon>
        <taxon>Methanobacteriati</taxon>
        <taxon>Methanobacteriota</taxon>
        <taxon>Stenosarchaea group</taxon>
        <taxon>Halobacteria</taxon>
        <taxon>Halobacteriales</taxon>
        <taxon>Natronomonadaceae</taxon>
        <taxon>Natronomonas</taxon>
    </lineage>
</organism>
<dbReference type="InterPro" id="IPR005467">
    <property type="entry name" value="His_kinase_dom"/>
</dbReference>
<dbReference type="Proteomes" id="UP000011867">
    <property type="component" value="Chromosome"/>
</dbReference>
<comment type="catalytic activity">
    <reaction evidence="1">
        <text>ATP + protein L-histidine = ADP + protein N-phospho-L-histidine.</text>
        <dbReference type="EC" id="2.7.13.3"/>
    </reaction>
</comment>
<dbReference type="InterPro" id="IPR003661">
    <property type="entry name" value="HisK_dim/P_dom"/>
</dbReference>
<dbReference type="CDD" id="cd00082">
    <property type="entry name" value="HisKA"/>
    <property type="match status" value="1"/>
</dbReference>
<dbReference type="InterPro" id="IPR000014">
    <property type="entry name" value="PAS"/>
</dbReference>
<dbReference type="CDD" id="cd00130">
    <property type="entry name" value="PAS"/>
    <property type="match status" value="1"/>
</dbReference>
<keyword evidence="9" id="KW-0472">Membrane</keyword>
<proteinExistence type="predicted"/>
<dbReference type="Gene3D" id="3.30.450.20">
    <property type="entry name" value="PAS domain"/>
    <property type="match status" value="1"/>
</dbReference>
<evidence type="ECO:0000256" key="3">
    <source>
        <dbReference type="ARBA" id="ARBA00022553"/>
    </source>
</evidence>
<accession>M1XLD9</accession>
<dbReference type="InterPro" id="IPR035965">
    <property type="entry name" value="PAS-like_dom_sf"/>
</dbReference>
<evidence type="ECO:0000256" key="9">
    <source>
        <dbReference type="SAM" id="Phobius"/>
    </source>
</evidence>
<dbReference type="Pfam" id="PF13188">
    <property type="entry name" value="PAS_8"/>
    <property type="match status" value="1"/>
</dbReference>
<keyword evidence="13" id="KW-1185">Reference proteome</keyword>
<gene>
    <name evidence="12" type="ordered locus">Nmlp_3414</name>
</gene>
<evidence type="ECO:0000256" key="4">
    <source>
        <dbReference type="ARBA" id="ARBA00022679"/>
    </source>
</evidence>
<dbReference type="Gene3D" id="3.30.565.10">
    <property type="entry name" value="Histidine kinase-like ATPase, C-terminal domain"/>
    <property type="match status" value="1"/>
</dbReference>
<dbReference type="InterPro" id="IPR003594">
    <property type="entry name" value="HATPase_dom"/>
</dbReference>
<feature type="domain" description="PAS" evidence="11">
    <location>
        <begin position="261"/>
        <end position="307"/>
    </location>
</feature>
<evidence type="ECO:0000256" key="1">
    <source>
        <dbReference type="ARBA" id="ARBA00000085"/>
    </source>
</evidence>
<keyword evidence="3" id="KW-0597">Phosphoprotein</keyword>
<dbReference type="InterPro" id="IPR004358">
    <property type="entry name" value="Sig_transdc_His_kin-like_C"/>
</dbReference>
<dbReference type="PANTHER" id="PTHR44936:SF10">
    <property type="entry name" value="SENSOR PROTEIN RSTB"/>
    <property type="match status" value="1"/>
</dbReference>
<dbReference type="EC" id="2.7.13.3" evidence="2"/>
<evidence type="ECO:0000259" key="10">
    <source>
        <dbReference type="PROSITE" id="PS50109"/>
    </source>
</evidence>
<dbReference type="eggNOG" id="arCOG02327">
    <property type="taxonomic scope" value="Archaea"/>
</dbReference>
<evidence type="ECO:0000256" key="8">
    <source>
        <dbReference type="SAM" id="MobiDB-lite"/>
    </source>
</evidence>
<dbReference type="SMART" id="SM00387">
    <property type="entry name" value="HATPase_c"/>
    <property type="match status" value="1"/>
</dbReference>
<dbReference type="GeneID" id="14651878"/>
<name>M1XLD9_NATM8</name>
<sequence>MSVQTPVVSLLILATLVVSAGYVAFGARTLRARAGRGVKTLGWFAILWGIGNGLTNAMDLYLSASLGIVTQAQFSTAVLPRWFEVSLAAGTFLSILSSTVAPFVWTAFVLNYTTQLRPRHRRLYAGSVAVVTLFVVFFTAPSLLEVLGIRAPLANSFLFLTGLVVIGSQIGVAGAGVAQLYKSSQRYAPSEPAEVLAVAAPLLLLFNNAANNFGLYGEFLGLYAVYFSLHGFGIVGFVAAIQRYDIFEQLPAATEIGRDTAIESIELGIVVLDEHDRIADINESARAMFGRRDGTVVGTDYRNLHPSLANTDLTAERARTIKIPETGRVLEADTTTMADRYDRPLGAAVAFYDITEQKRRQERIQVLNRVLRHNLRNELTGARGYAQLLVTEPENAAELAEQITEHHDRLTSMGDKAQRIERMLELDRDATGSTPVSEVVGDAISAVNTGTDRTIDPEQVTASIPGVSLTRVNPAILQMVLVELLENAIQHAADPEIEIQFREPDHALVVTDTGPGIPDIEIEVLRTETETPTKHGQGLGLWLIKWGIDRLGGSVDIDADSSGTRIEVTLPAAHFVRTPEASTSESGTESEPEFGTESESGSGTESEPESG</sequence>
<feature type="transmembrane region" description="Helical" evidence="9">
    <location>
        <begin position="6"/>
        <end position="25"/>
    </location>
</feature>
<evidence type="ECO:0000259" key="11">
    <source>
        <dbReference type="PROSITE" id="PS50112"/>
    </source>
</evidence>
<dbReference type="GO" id="GO:0005886">
    <property type="term" value="C:plasma membrane"/>
    <property type="evidence" value="ECO:0007669"/>
    <property type="project" value="UniProtKB-SubCell"/>
</dbReference>
<keyword evidence="7" id="KW-0067">ATP-binding</keyword>
<keyword evidence="9" id="KW-1133">Transmembrane helix</keyword>
<feature type="transmembrane region" description="Helical" evidence="9">
    <location>
        <begin position="123"/>
        <end position="144"/>
    </location>
</feature>
<keyword evidence="6 12" id="KW-0418">Kinase</keyword>
<dbReference type="PROSITE" id="PS50112">
    <property type="entry name" value="PAS"/>
    <property type="match status" value="1"/>
</dbReference>
<reference evidence="12 13" key="1">
    <citation type="journal article" date="2013" name="Genome Announc.">
        <title>Genome of the haloarchaeon Natronomonas moolapensis, a neutrophilic member of a previously haloalkaliphilic genus.</title>
        <authorList>
            <person name="Dyall-Smith M.L."/>
            <person name="Pfeiffer F."/>
            <person name="Oberwinkler T."/>
            <person name="Klee K."/>
            <person name="Rampp M."/>
            <person name="Palm P."/>
            <person name="Gross K."/>
            <person name="Schuster S.C."/>
            <person name="Oesterhelt D."/>
        </authorList>
    </citation>
    <scope>NUCLEOTIDE SEQUENCE [LARGE SCALE GENOMIC DNA]</scope>
    <source>
        <strain evidence="13">DSM 18674 / JCM 14361 / 8.8.11</strain>
    </source>
</reference>
<dbReference type="HOGENOM" id="CLU_000445_114_58_2"/>
<dbReference type="PRINTS" id="PR00344">
    <property type="entry name" value="BCTRLSENSOR"/>
</dbReference>
<protein>
    <recommendedName>
        <fullName evidence="2">histidine kinase</fullName>
        <ecNumber evidence="2">2.7.13.3</ecNumber>
    </recommendedName>
</protein>
<feature type="region of interest" description="Disordered" evidence="8">
    <location>
        <begin position="576"/>
        <end position="611"/>
    </location>
</feature>
<dbReference type="SUPFAM" id="SSF55785">
    <property type="entry name" value="PYP-like sensor domain (PAS domain)"/>
    <property type="match status" value="1"/>
</dbReference>
<keyword evidence="5" id="KW-0547">Nucleotide-binding</keyword>
<dbReference type="SUPFAM" id="SSF55874">
    <property type="entry name" value="ATPase domain of HSP90 chaperone/DNA topoisomerase II/histidine kinase"/>
    <property type="match status" value="1"/>
</dbReference>
<feature type="transmembrane region" description="Helical" evidence="9">
    <location>
        <begin position="222"/>
        <end position="241"/>
    </location>
</feature>
<dbReference type="InterPro" id="IPR036890">
    <property type="entry name" value="HATPase_C_sf"/>
</dbReference>
<dbReference type="PROSITE" id="PS50109">
    <property type="entry name" value="HIS_KIN"/>
    <property type="match status" value="1"/>
</dbReference>
<dbReference type="RefSeq" id="WP_015410282.1">
    <property type="nucleotide sequence ID" value="NC_020388.1"/>
</dbReference>
<evidence type="ECO:0000256" key="2">
    <source>
        <dbReference type="ARBA" id="ARBA00012438"/>
    </source>
</evidence>
<feature type="domain" description="Histidine kinase" evidence="10">
    <location>
        <begin position="370"/>
        <end position="574"/>
    </location>
</feature>
<dbReference type="OrthoDB" id="3369at2157"/>
<dbReference type="Pfam" id="PF02518">
    <property type="entry name" value="HATPase_c"/>
    <property type="match status" value="1"/>
</dbReference>